<reference evidence="1 2" key="1">
    <citation type="submission" date="2020-03" db="EMBL/GenBank/DDBJ databases">
        <title>Above-ground endophytic microbial communities from plants in different locations in the United States.</title>
        <authorList>
            <person name="Frank C."/>
        </authorList>
    </citation>
    <scope>NUCLEOTIDE SEQUENCE [LARGE SCALE GENOMIC DNA]</scope>
    <source>
        <strain evidence="1 2">WW7</strain>
    </source>
</reference>
<evidence type="ECO:0000313" key="2">
    <source>
        <dbReference type="Proteomes" id="UP001318300"/>
    </source>
</evidence>
<dbReference type="RefSeq" id="WP_166780562.1">
    <property type="nucleotide sequence ID" value="NZ_JAAOYO010000003.1"/>
</dbReference>
<dbReference type="Proteomes" id="UP001318300">
    <property type="component" value="Unassembled WGS sequence"/>
</dbReference>
<dbReference type="EMBL" id="JAAOYO010000003">
    <property type="protein sequence ID" value="NII41528.1"/>
    <property type="molecule type" value="Genomic_DNA"/>
</dbReference>
<protein>
    <submittedName>
        <fullName evidence="1">Uncharacterized protein</fullName>
    </submittedName>
</protein>
<name>A0ABX0T9G0_9MICO</name>
<sequence>MEMEAGVARQFATRGVTFIAGARGPEIPDVLVTIYGAVDGNPLRVDFHGPKGVSDGSYIVLIFDLRTKNEVGNSSNSISFDRALDGMDWRNVIGALTH</sequence>
<evidence type="ECO:0000313" key="1">
    <source>
        <dbReference type="EMBL" id="NII41528.1"/>
    </source>
</evidence>
<gene>
    <name evidence="1" type="ORF">E9228_002175</name>
</gene>
<accession>A0ABX0T9G0</accession>
<organism evidence="1 2">
    <name type="scientific">Curtobacterium salicis</name>
    <dbReference type="NCBI Taxonomy" id="1779862"/>
    <lineage>
        <taxon>Bacteria</taxon>
        <taxon>Bacillati</taxon>
        <taxon>Actinomycetota</taxon>
        <taxon>Actinomycetes</taxon>
        <taxon>Micrococcales</taxon>
        <taxon>Microbacteriaceae</taxon>
        <taxon>Curtobacterium</taxon>
    </lineage>
</organism>
<keyword evidence="2" id="KW-1185">Reference proteome</keyword>
<comment type="caution">
    <text evidence="1">The sequence shown here is derived from an EMBL/GenBank/DDBJ whole genome shotgun (WGS) entry which is preliminary data.</text>
</comment>
<proteinExistence type="predicted"/>